<evidence type="ECO:0000313" key="7">
    <source>
        <dbReference type="EMBL" id="TDU98022.1"/>
    </source>
</evidence>
<dbReference type="Proteomes" id="UP000294882">
    <property type="component" value="Unassembled WGS sequence"/>
</dbReference>
<reference evidence="7 8" key="1">
    <citation type="submission" date="2019-03" db="EMBL/GenBank/DDBJ databases">
        <title>Genomic Encyclopedia of Archaeal and Bacterial Type Strains, Phase II (KMG-II): from individual species to whole genera.</title>
        <authorList>
            <person name="Goeker M."/>
        </authorList>
    </citation>
    <scope>NUCLEOTIDE SEQUENCE [LARGE SCALE GENOMIC DNA]</scope>
    <source>
        <strain evidence="7 8">ATCC 25591</strain>
    </source>
</reference>
<dbReference type="GO" id="GO:0006654">
    <property type="term" value="P:phosphatidic acid biosynthetic process"/>
    <property type="evidence" value="ECO:0007669"/>
    <property type="project" value="TreeGrafter"/>
</dbReference>
<dbReference type="PANTHER" id="PTHR10434:SF64">
    <property type="entry name" value="1-ACYL-SN-GLYCEROL-3-PHOSPHATE ACYLTRANSFERASE-RELATED"/>
    <property type="match status" value="1"/>
</dbReference>
<keyword evidence="4" id="KW-0443">Lipid metabolism</keyword>
<sequence length="265" mass="30210">MKLKTRIFWNLGPILHHYLTLISKAKRAKKMPEYYSTGEKIKQFQTRSIKLLKCFGIKLKVEGLENVPVGSCVIAPNHSTYFDPLIISAALSKEFSNTQDSRKFGFIARQEIAKRKSIKKIAEFINTYLIDFSKPREIPEVLKNFAEYIKNNKLAGIVFPEGTRTKDGKIGEFQSGAFRIAQMAYVPIVPTTINNACNAYDKSRKGILEVTVTFHSPMKPINFQTLLPADLGNLVRDKILSNYVEQNITSDETKHNKYSKRAKKE</sequence>
<feature type="domain" description="Phospholipid/glycerol acyltransferase" evidence="6">
    <location>
        <begin position="72"/>
        <end position="196"/>
    </location>
</feature>
<accession>A0A4R7TYM5</accession>
<comment type="caution">
    <text evidence="7">The sequence shown here is derived from an EMBL/GenBank/DDBJ whole genome shotgun (WGS) entry which is preliminary data.</text>
</comment>
<evidence type="ECO:0000256" key="3">
    <source>
        <dbReference type="ARBA" id="ARBA00022679"/>
    </source>
</evidence>
<evidence type="ECO:0000256" key="1">
    <source>
        <dbReference type="ARBA" id="ARBA00005189"/>
    </source>
</evidence>
<evidence type="ECO:0000256" key="5">
    <source>
        <dbReference type="ARBA" id="ARBA00023315"/>
    </source>
</evidence>
<protein>
    <submittedName>
        <fullName evidence="7">1-acyl-sn-glycerol-3-phosphate acyltransferase</fullName>
    </submittedName>
</protein>
<comment type="pathway">
    <text evidence="1">Lipid metabolism.</text>
</comment>
<dbReference type="CDD" id="cd07989">
    <property type="entry name" value="LPLAT_AGPAT-like"/>
    <property type="match status" value="1"/>
</dbReference>
<dbReference type="RefSeq" id="WP_134076415.1">
    <property type="nucleotide sequence ID" value="NZ_SOCH01000002.1"/>
</dbReference>
<dbReference type="InterPro" id="IPR002123">
    <property type="entry name" value="Plipid/glycerol_acylTrfase"/>
</dbReference>
<dbReference type="EMBL" id="SOCH01000002">
    <property type="protein sequence ID" value="TDU98022.1"/>
    <property type="molecule type" value="Genomic_DNA"/>
</dbReference>
<dbReference type="Pfam" id="PF01553">
    <property type="entry name" value="Acyltransferase"/>
    <property type="match status" value="1"/>
</dbReference>
<dbReference type="PANTHER" id="PTHR10434">
    <property type="entry name" value="1-ACYL-SN-GLYCEROL-3-PHOSPHATE ACYLTRANSFERASE"/>
    <property type="match status" value="1"/>
</dbReference>
<evidence type="ECO:0000313" key="8">
    <source>
        <dbReference type="Proteomes" id="UP000294882"/>
    </source>
</evidence>
<dbReference type="SUPFAM" id="SSF69593">
    <property type="entry name" value="Glycerol-3-phosphate (1)-acyltransferase"/>
    <property type="match status" value="1"/>
</dbReference>
<gene>
    <name evidence="7" type="ORF">JN03_0031</name>
</gene>
<keyword evidence="3 7" id="KW-0808">Transferase</keyword>
<evidence type="ECO:0000256" key="2">
    <source>
        <dbReference type="ARBA" id="ARBA00022516"/>
    </source>
</evidence>
<name>A0A4R7TYM5_9BACT</name>
<organism evidence="7 8">
    <name type="scientific">Metamycoplasma hyosynoviae</name>
    <dbReference type="NCBI Taxonomy" id="29559"/>
    <lineage>
        <taxon>Bacteria</taxon>
        <taxon>Bacillati</taxon>
        <taxon>Mycoplasmatota</taxon>
        <taxon>Mycoplasmoidales</taxon>
        <taxon>Metamycoplasmataceae</taxon>
        <taxon>Metamycoplasma</taxon>
    </lineage>
</organism>
<keyword evidence="2" id="KW-0444">Lipid biosynthesis</keyword>
<proteinExistence type="predicted"/>
<evidence type="ECO:0000259" key="6">
    <source>
        <dbReference type="SMART" id="SM00563"/>
    </source>
</evidence>
<dbReference type="AlphaFoldDB" id="A0A4R7TYM5"/>
<dbReference type="GO" id="GO:0003841">
    <property type="term" value="F:1-acylglycerol-3-phosphate O-acyltransferase activity"/>
    <property type="evidence" value="ECO:0007669"/>
    <property type="project" value="TreeGrafter"/>
</dbReference>
<evidence type="ECO:0000256" key="4">
    <source>
        <dbReference type="ARBA" id="ARBA00023098"/>
    </source>
</evidence>
<keyword evidence="5 7" id="KW-0012">Acyltransferase</keyword>
<dbReference type="SMART" id="SM00563">
    <property type="entry name" value="PlsC"/>
    <property type="match status" value="1"/>
</dbReference>